<dbReference type="EMBL" id="JACEIB010000001">
    <property type="protein sequence ID" value="MBA2932572.1"/>
    <property type="molecule type" value="Genomic_DNA"/>
</dbReference>
<evidence type="ECO:0000313" key="1">
    <source>
        <dbReference type="EMBL" id="MBA2932572.1"/>
    </source>
</evidence>
<reference evidence="1 2" key="1">
    <citation type="submission" date="2020-07" db="EMBL/GenBank/DDBJ databases">
        <authorList>
            <person name="Sun Q."/>
        </authorList>
    </citation>
    <scope>NUCLEOTIDE SEQUENCE [LARGE SCALE GENOMIC DNA]</scope>
    <source>
        <strain evidence="1 2">CGMCC 1.13654</strain>
    </source>
</reference>
<dbReference type="AlphaFoldDB" id="A0A838L223"/>
<accession>A0A838L223</accession>
<protein>
    <submittedName>
        <fullName evidence="1">Uncharacterized protein</fullName>
    </submittedName>
</protein>
<proteinExistence type="predicted"/>
<sequence length="71" mass="7729">MRSLLLLLLGLVAGAVLFHLYYLGLTPTHRCAWDHPIDASAHDACVSRASFTGYANGARKALDHLIDDVSH</sequence>
<dbReference type="RefSeq" id="WP_160364689.1">
    <property type="nucleotide sequence ID" value="NZ_JACEIB010000001.1"/>
</dbReference>
<keyword evidence="2" id="KW-1185">Reference proteome</keyword>
<gene>
    <name evidence="1" type="ORF">HZF05_00555</name>
</gene>
<name>A0A838L223_9SPHN</name>
<dbReference type="Proteomes" id="UP000570166">
    <property type="component" value="Unassembled WGS sequence"/>
</dbReference>
<evidence type="ECO:0000313" key="2">
    <source>
        <dbReference type="Proteomes" id="UP000570166"/>
    </source>
</evidence>
<comment type="caution">
    <text evidence="1">The sequence shown here is derived from an EMBL/GenBank/DDBJ whole genome shotgun (WGS) entry which is preliminary data.</text>
</comment>
<organism evidence="1 2">
    <name type="scientific">Sphingomonas chungangi</name>
    <dbReference type="NCBI Taxonomy" id="2683589"/>
    <lineage>
        <taxon>Bacteria</taxon>
        <taxon>Pseudomonadati</taxon>
        <taxon>Pseudomonadota</taxon>
        <taxon>Alphaproteobacteria</taxon>
        <taxon>Sphingomonadales</taxon>
        <taxon>Sphingomonadaceae</taxon>
        <taxon>Sphingomonas</taxon>
    </lineage>
</organism>